<feature type="transmembrane region" description="Helical" evidence="9">
    <location>
        <begin position="311"/>
        <end position="329"/>
    </location>
</feature>
<dbReference type="InterPro" id="IPR011162">
    <property type="entry name" value="MHC_I/II-like_Ag-recog"/>
</dbReference>
<dbReference type="SUPFAM" id="SSF54452">
    <property type="entry name" value="MHC antigen-recognition domain"/>
    <property type="match status" value="1"/>
</dbReference>
<evidence type="ECO:0000313" key="13">
    <source>
        <dbReference type="RefSeq" id="XP_021537619.1"/>
    </source>
</evidence>
<protein>
    <submittedName>
        <fullName evidence="13">T-cell surface glycoprotein CD1e, membrane-associated isoform X1</fullName>
    </submittedName>
</protein>
<gene>
    <name evidence="13" type="primary">CD1E</name>
</gene>
<dbReference type="GeneID" id="110573448"/>
<keyword evidence="12" id="KW-1185">Reference proteome</keyword>
<feature type="signal peptide" evidence="10">
    <location>
        <begin position="1"/>
        <end position="18"/>
    </location>
</feature>
<keyword evidence="9" id="KW-1133">Transmembrane helix</keyword>
<dbReference type="InterPro" id="IPR037055">
    <property type="entry name" value="MHC_I-like_Ag-recog_sf"/>
</dbReference>
<dbReference type="FunFam" id="2.60.40.10:FF:000254">
    <property type="entry name" value="Antigen-presenting glycoprotein CD1d1"/>
    <property type="match status" value="1"/>
</dbReference>
<proteinExistence type="predicted"/>
<comment type="subcellular location">
    <subcellularLocation>
        <location evidence="1">Cell membrane</location>
        <topology evidence="1">Single-pass type I membrane protein</topology>
    </subcellularLocation>
    <subcellularLocation>
        <location evidence="2">Endosome membrane</location>
    </subcellularLocation>
</comment>
<keyword evidence="9" id="KW-0812">Transmembrane</keyword>
<dbReference type="InterPro" id="IPR050208">
    <property type="entry name" value="MHC_class-I_related"/>
</dbReference>
<dbReference type="Pfam" id="PF07654">
    <property type="entry name" value="C1-set"/>
    <property type="match status" value="1"/>
</dbReference>
<evidence type="ECO:0000256" key="7">
    <source>
        <dbReference type="ARBA" id="ARBA00023319"/>
    </source>
</evidence>
<dbReference type="FunFam" id="3.30.500.10:FF:000002">
    <property type="entry name" value="Antigen-presenting glycoprotein CD1d1"/>
    <property type="match status" value="1"/>
</dbReference>
<dbReference type="GO" id="GO:0030883">
    <property type="term" value="F:endogenous lipid antigen binding"/>
    <property type="evidence" value="ECO:0007669"/>
    <property type="project" value="TreeGrafter"/>
</dbReference>
<evidence type="ECO:0000256" key="3">
    <source>
        <dbReference type="ARBA" id="ARBA00022753"/>
    </source>
</evidence>
<dbReference type="Proteomes" id="UP000248481">
    <property type="component" value="Chromosome 6"/>
</dbReference>
<dbReference type="STRING" id="29088.A0A2Y9GJH8"/>
<feature type="domain" description="Ig-like" evidence="11">
    <location>
        <begin position="195"/>
        <end position="295"/>
    </location>
</feature>
<keyword evidence="5 9" id="KW-0472">Membrane</keyword>
<evidence type="ECO:0000256" key="2">
    <source>
        <dbReference type="ARBA" id="ARBA00004608"/>
    </source>
</evidence>
<evidence type="ECO:0000256" key="6">
    <source>
        <dbReference type="ARBA" id="ARBA00023180"/>
    </source>
</evidence>
<dbReference type="SMART" id="SM00407">
    <property type="entry name" value="IGc1"/>
    <property type="match status" value="1"/>
</dbReference>
<dbReference type="KEGG" id="nsu:110573448"/>
<keyword evidence="10" id="KW-0732">Signal</keyword>
<dbReference type="PANTHER" id="PTHR16675:SF146">
    <property type="entry name" value="T-CELL SURFACE GLYCOPROTEIN CD1E, MEMBRANE-ASSOCIATED"/>
    <property type="match status" value="1"/>
</dbReference>
<sequence>MLLLLLLLFEGYLQHGTSLDAPQVPGPPDPATEEPLSFRILQTFSFANSSWASLQVSGWLGDLQTQGWDKVLGTMSFLRPWSQGNFSSEELKNLQNLFLLYFHGFIIEVQAFAHQFQFEYPFELQVSAGCTEHAGKASGSFLNGAYQGSDFLSFQGNSWQPSPGAGSRAQKVCAVLSNYLDIKEIVQTLLSHTCPRFLAGILEAGKSELERQVKPEVWVSSGPSPSPGRLLLVCHVSGFHPKPVWVMWMRGEQEQRGTQQGDVLPNADETWYLRVTLDVVAQEAAGLSCQVKHSSLGGQDIIIHWGGGNSVLLTLLCLVVIVTLLLLLVRHSCFKKHSSSRKALAPPTPSPDSPIGADAQGPRTPGHQLYMPQESWIKNRFLEKWKTSLNQLWRH</sequence>
<keyword evidence="7" id="KW-0393">Immunoglobulin domain</keyword>
<dbReference type="AlphaFoldDB" id="A0A2Y9GJH8"/>
<dbReference type="GO" id="GO:0071723">
    <property type="term" value="F:lipopeptide binding"/>
    <property type="evidence" value="ECO:0007669"/>
    <property type="project" value="TreeGrafter"/>
</dbReference>
<evidence type="ECO:0000256" key="4">
    <source>
        <dbReference type="ARBA" id="ARBA00022859"/>
    </source>
</evidence>
<accession>A0A2Y9GJH8</accession>
<dbReference type="GO" id="GO:0001916">
    <property type="term" value="P:positive regulation of T cell mediated cytotoxicity"/>
    <property type="evidence" value="ECO:0007669"/>
    <property type="project" value="TreeGrafter"/>
</dbReference>
<organism evidence="12 13">
    <name type="scientific">Neomonachus schauinslandi</name>
    <name type="common">Hawaiian monk seal</name>
    <name type="synonym">Monachus schauinslandi</name>
    <dbReference type="NCBI Taxonomy" id="29088"/>
    <lineage>
        <taxon>Eukaryota</taxon>
        <taxon>Metazoa</taxon>
        <taxon>Chordata</taxon>
        <taxon>Craniata</taxon>
        <taxon>Vertebrata</taxon>
        <taxon>Euteleostomi</taxon>
        <taxon>Mammalia</taxon>
        <taxon>Eutheria</taxon>
        <taxon>Laurasiatheria</taxon>
        <taxon>Carnivora</taxon>
        <taxon>Caniformia</taxon>
        <taxon>Pinnipedia</taxon>
        <taxon>Phocidae</taxon>
        <taxon>Monachinae</taxon>
        <taxon>Monachini</taxon>
        <taxon>Neomonachus</taxon>
    </lineage>
</organism>
<dbReference type="InterPro" id="IPR036179">
    <property type="entry name" value="Ig-like_dom_sf"/>
</dbReference>
<dbReference type="CDD" id="cd21029">
    <property type="entry name" value="IgC1_CD1"/>
    <property type="match status" value="1"/>
</dbReference>
<dbReference type="GO" id="GO:0009897">
    <property type="term" value="C:external side of plasma membrane"/>
    <property type="evidence" value="ECO:0007669"/>
    <property type="project" value="TreeGrafter"/>
</dbReference>
<dbReference type="Gene3D" id="2.60.40.10">
    <property type="entry name" value="Immunoglobulins"/>
    <property type="match status" value="1"/>
</dbReference>
<dbReference type="RefSeq" id="XP_021537619.1">
    <property type="nucleotide sequence ID" value="XM_021681944.1"/>
</dbReference>
<dbReference type="InterPro" id="IPR013783">
    <property type="entry name" value="Ig-like_fold"/>
</dbReference>
<dbReference type="SUPFAM" id="SSF48726">
    <property type="entry name" value="Immunoglobulin"/>
    <property type="match status" value="1"/>
</dbReference>
<evidence type="ECO:0000256" key="9">
    <source>
        <dbReference type="SAM" id="Phobius"/>
    </source>
</evidence>
<dbReference type="GO" id="GO:0048006">
    <property type="term" value="P:antigen processing and presentation, endogenous lipid antigen via MHC class Ib"/>
    <property type="evidence" value="ECO:0007669"/>
    <property type="project" value="TreeGrafter"/>
</dbReference>
<dbReference type="PANTHER" id="PTHR16675">
    <property type="entry name" value="MHC CLASS I-RELATED"/>
    <property type="match status" value="1"/>
</dbReference>
<reference evidence="13" key="1">
    <citation type="submission" date="2025-08" db="UniProtKB">
        <authorList>
            <consortium name="RefSeq"/>
        </authorList>
    </citation>
    <scope>IDENTIFICATION</scope>
    <source>
        <tissue evidence="13">Blood</tissue>
    </source>
</reference>
<dbReference type="InParanoid" id="A0A2Y9GJH8"/>
<name>A0A2Y9GJH8_NEOSC</name>
<keyword evidence="4" id="KW-0391">Immunity</keyword>
<dbReference type="GO" id="GO:0030884">
    <property type="term" value="F:exogenous lipid antigen binding"/>
    <property type="evidence" value="ECO:0007669"/>
    <property type="project" value="TreeGrafter"/>
</dbReference>
<evidence type="ECO:0000256" key="8">
    <source>
        <dbReference type="SAM" id="MobiDB-lite"/>
    </source>
</evidence>
<evidence type="ECO:0000256" key="10">
    <source>
        <dbReference type="SAM" id="SignalP"/>
    </source>
</evidence>
<dbReference type="Gene3D" id="3.30.500.10">
    <property type="entry name" value="MHC class I-like antigen recognition-like"/>
    <property type="match status" value="1"/>
</dbReference>
<evidence type="ECO:0000259" key="11">
    <source>
        <dbReference type="PROSITE" id="PS50835"/>
    </source>
</evidence>
<dbReference type="PROSITE" id="PS50835">
    <property type="entry name" value="IG_LIKE"/>
    <property type="match status" value="1"/>
</dbReference>
<evidence type="ECO:0000313" key="12">
    <source>
        <dbReference type="Proteomes" id="UP000248481"/>
    </source>
</evidence>
<dbReference type="InterPro" id="IPR011161">
    <property type="entry name" value="MHC_I-like_Ag-recog"/>
</dbReference>
<dbReference type="Pfam" id="PF16497">
    <property type="entry name" value="MHC_I_3"/>
    <property type="match status" value="1"/>
</dbReference>
<keyword evidence="3" id="KW-0967">Endosome</keyword>
<evidence type="ECO:0000256" key="1">
    <source>
        <dbReference type="ARBA" id="ARBA00004251"/>
    </source>
</evidence>
<dbReference type="GO" id="GO:0006955">
    <property type="term" value="P:immune response"/>
    <property type="evidence" value="ECO:0007669"/>
    <property type="project" value="TreeGrafter"/>
</dbReference>
<dbReference type="GO" id="GO:0010008">
    <property type="term" value="C:endosome membrane"/>
    <property type="evidence" value="ECO:0007669"/>
    <property type="project" value="UniProtKB-SubCell"/>
</dbReference>
<dbReference type="InterPro" id="IPR007110">
    <property type="entry name" value="Ig-like_dom"/>
</dbReference>
<feature type="region of interest" description="Disordered" evidence="8">
    <location>
        <begin position="340"/>
        <end position="364"/>
    </location>
</feature>
<dbReference type="GO" id="GO:0005615">
    <property type="term" value="C:extracellular space"/>
    <property type="evidence" value="ECO:0007669"/>
    <property type="project" value="TreeGrafter"/>
</dbReference>
<evidence type="ECO:0000256" key="5">
    <source>
        <dbReference type="ARBA" id="ARBA00023136"/>
    </source>
</evidence>
<dbReference type="CTD" id="913"/>
<keyword evidence="6" id="KW-0325">Glycoprotein</keyword>
<dbReference type="InterPro" id="IPR003597">
    <property type="entry name" value="Ig_C1-set"/>
</dbReference>
<dbReference type="GO" id="GO:0048007">
    <property type="term" value="P:antigen processing and presentation, exogenous lipid antigen via MHC class Ib"/>
    <property type="evidence" value="ECO:0007669"/>
    <property type="project" value="TreeGrafter"/>
</dbReference>
<feature type="chain" id="PRO_5016018535" evidence="10">
    <location>
        <begin position="19"/>
        <end position="395"/>
    </location>
</feature>